<dbReference type="AlphaFoldDB" id="A0A2U3PV06"/>
<proteinExistence type="predicted"/>
<gene>
    <name evidence="2" type="ORF">BRAD3257_1874</name>
</gene>
<protein>
    <submittedName>
        <fullName evidence="2">Uncharacterized protein</fullName>
    </submittedName>
</protein>
<evidence type="ECO:0000256" key="1">
    <source>
        <dbReference type="SAM" id="MobiDB-lite"/>
    </source>
</evidence>
<evidence type="ECO:0000313" key="2">
    <source>
        <dbReference type="EMBL" id="SPP92985.1"/>
    </source>
</evidence>
<reference evidence="2 3" key="1">
    <citation type="submission" date="2018-03" db="EMBL/GenBank/DDBJ databases">
        <authorList>
            <person name="Gully D."/>
        </authorList>
    </citation>
    <scope>NUCLEOTIDE SEQUENCE [LARGE SCALE GENOMIC DNA]</scope>
    <source>
        <strain evidence="2">ORS3257</strain>
    </source>
</reference>
<feature type="region of interest" description="Disordered" evidence="1">
    <location>
        <begin position="93"/>
        <end position="113"/>
    </location>
</feature>
<dbReference type="EMBL" id="LS398110">
    <property type="protein sequence ID" value="SPP92985.1"/>
    <property type="molecule type" value="Genomic_DNA"/>
</dbReference>
<accession>A0A2U3PV06</accession>
<sequence>MPSIVRTFTARIDSHPALAARAELESGIERKLCAALRSGRKFSGLATCKDRAEACVVVVEQPVRRIVSGPCRTWGDASFDAIGGAREVARVRAPPRRGKARAAPPDEGEIPSRERDRGLIRRHPDRLTAGWTGGFHTEIRKAERSGHPRHHDPVFYDPGPERKWFEELHFVLRARKTRVYLRFSEIEGRQRP</sequence>
<dbReference type="Proteomes" id="UP000246085">
    <property type="component" value="Chromosome BRAD3257"/>
</dbReference>
<name>A0A2U3PV06_9BRAD</name>
<evidence type="ECO:0000313" key="3">
    <source>
        <dbReference type="Proteomes" id="UP000246085"/>
    </source>
</evidence>
<organism evidence="2 3">
    <name type="scientific">Bradyrhizobium vignae</name>
    <dbReference type="NCBI Taxonomy" id="1549949"/>
    <lineage>
        <taxon>Bacteria</taxon>
        <taxon>Pseudomonadati</taxon>
        <taxon>Pseudomonadota</taxon>
        <taxon>Alphaproteobacteria</taxon>
        <taxon>Hyphomicrobiales</taxon>
        <taxon>Nitrobacteraceae</taxon>
        <taxon>Bradyrhizobium</taxon>
    </lineage>
</organism>
<dbReference type="KEGG" id="bvz:BRAD3257_1874"/>